<feature type="region of interest" description="Disordered" evidence="1">
    <location>
        <begin position="1"/>
        <end position="21"/>
    </location>
</feature>
<sequence>MHSMVQQSPVLQPSRTQSLIF</sequence>
<organism evidence="2">
    <name type="scientific">Anguilla anguilla</name>
    <name type="common">European freshwater eel</name>
    <name type="synonym">Muraena anguilla</name>
    <dbReference type="NCBI Taxonomy" id="7936"/>
    <lineage>
        <taxon>Eukaryota</taxon>
        <taxon>Metazoa</taxon>
        <taxon>Chordata</taxon>
        <taxon>Craniata</taxon>
        <taxon>Vertebrata</taxon>
        <taxon>Euteleostomi</taxon>
        <taxon>Actinopterygii</taxon>
        <taxon>Neopterygii</taxon>
        <taxon>Teleostei</taxon>
        <taxon>Anguilliformes</taxon>
        <taxon>Anguillidae</taxon>
        <taxon>Anguilla</taxon>
    </lineage>
</organism>
<dbReference type="EMBL" id="GBXM01024915">
    <property type="protein sequence ID" value="JAH83662.1"/>
    <property type="molecule type" value="Transcribed_RNA"/>
</dbReference>
<reference evidence="2" key="2">
    <citation type="journal article" date="2015" name="Fish Shellfish Immunol.">
        <title>Early steps in the European eel (Anguilla anguilla)-Vibrio vulnificus interaction in the gills: Role of the RtxA13 toxin.</title>
        <authorList>
            <person name="Callol A."/>
            <person name="Pajuelo D."/>
            <person name="Ebbesson L."/>
            <person name="Teles M."/>
            <person name="MacKenzie S."/>
            <person name="Amaro C."/>
        </authorList>
    </citation>
    <scope>NUCLEOTIDE SEQUENCE</scope>
</reference>
<evidence type="ECO:0000256" key="1">
    <source>
        <dbReference type="SAM" id="MobiDB-lite"/>
    </source>
</evidence>
<dbReference type="AlphaFoldDB" id="A0A0E9VZX5"/>
<accession>A0A0E9VZX5</accession>
<reference evidence="2" key="1">
    <citation type="submission" date="2014-11" db="EMBL/GenBank/DDBJ databases">
        <authorList>
            <person name="Amaro Gonzalez C."/>
        </authorList>
    </citation>
    <scope>NUCLEOTIDE SEQUENCE</scope>
</reference>
<name>A0A0E9VZX5_ANGAN</name>
<protein>
    <submittedName>
        <fullName evidence="2">Uncharacterized protein</fullName>
    </submittedName>
</protein>
<evidence type="ECO:0000313" key="2">
    <source>
        <dbReference type="EMBL" id="JAH83662.1"/>
    </source>
</evidence>
<proteinExistence type="predicted"/>